<name>A0A0A9DIA5_ARUDO</name>
<reference evidence="1" key="2">
    <citation type="journal article" date="2015" name="Data Brief">
        <title>Shoot transcriptome of the giant reed, Arundo donax.</title>
        <authorList>
            <person name="Barrero R.A."/>
            <person name="Guerrero F.D."/>
            <person name="Moolhuijzen P."/>
            <person name="Goolsby J.A."/>
            <person name="Tidwell J."/>
            <person name="Bellgard S.E."/>
            <person name="Bellgard M.I."/>
        </authorList>
    </citation>
    <scope>NUCLEOTIDE SEQUENCE</scope>
    <source>
        <tissue evidence="1">Shoot tissue taken approximately 20 cm above the soil surface</tissue>
    </source>
</reference>
<accession>A0A0A9DIA5</accession>
<protein>
    <submittedName>
        <fullName evidence="1">Uncharacterized protein</fullName>
    </submittedName>
</protein>
<sequence length="106" mass="11982">MQPNDTKLHPEIENIPYFDYRDSSYPLPRIGPDITGHHDGTSLQVSTSARLLCFIQLQMSPSECLKRHVYCFHNLPGSDEDGRKASSLPATKFLYVGFGCFNFNSI</sequence>
<dbReference type="AlphaFoldDB" id="A0A0A9DIA5"/>
<dbReference type="EMBL" id="GBRH01214398">
    <property type="protein sequence ID" value="JAD83497.1"/>
    <property type="molecule type" value="Transcribed_RNA"/>
</dbReference>
<proteinExistence type="predicted"/>
<evidence type="ECO:0000313" key="1">
    <source>
        <dbReference type="EMBL" id="JAD83497.1"/>
    </source>
</evidence>
<reference evidence="1" key="1">
    <citation type="submission" date="2014-09" db="EMBL/GenBank/DDBJ databases">
        <authorList>
            <person name="Magalhaes I.L.F."/>
            <person name="Oliveira U."/>
            <person name="Santos F.R."/>
            <person name="Vidigal T.H.D.A."/>
            <person name="Brescovit A.D."/>
            <person name="Santos A.J."/>
        </authorList>
    </citation>
    <scope>NUCLEOTIDE SEQUENCE</scope>
    <source>
        <tissue evidence="1">Shoot tissue taken approximately 20 cm above the soil surface</tissue>
    </source>
</reference>
<organism evidence="1">
    <name type="scientific">Arundo donax</name>
    <name type="common">Giant reed</name>
    <name type="synonym">Donax arundinaceus</name>
    <dbReference type="NCBI Taxonomy" id="35708"/>
    <lineage>
        <taxon>Eukaryota</taxon>
        <taxon>Viridiplantae</taxon>
        <taxon>Streptophyta</taxon>
        <taxon>Embryophyta</taxon>
        <taxon>Tracheophyta</taxon>
        <taxon>Spermatophyta</taxon>
        <taxon>Magnoliopsida</taxon>
        <taxon>Liliopsida</taxon>
        <taxon>Poales</taxon>
        <taxon>Poaceae</taxon>
        <taxon>PACMAD clade</taxon>
        <taxon>Arundinoideae</taxon>
        <taxon>Arundineae</taxon>
        <taxon>Arundo</taxon>
    </lineage>
</organism>